<evidence type="ECO:0000259" key="3">
    <source>
        <dbReference type="Pfam" id="PF04321"/>
    </source>
</evidence>
<reference evidence="4 5" key="1">
    <citation type="journal article" date="2015" name="Nature">
        <title>rRNA introns, odd ribosomes, and small enigmatic genomes across a large radiation of phyla.</title>
        <authorList>
            <person name="Brown C.T."/>
            <person name="Hug L.A."/>
            <person name="Thomas B.C."/>
            <person name="Sharon I."/>
            <person name="Castelle C.J."/>
            <person name="Singh A."/>
            <person name="Wilkins M.J."/>
            <person name="Williams K.H."/>
            <person name="Banfield J.F."/>
        </authorList>
    </citation>
    <scope>NUCLEOTIDE SEQUENCE [LARGE SCALE GENOMIC DNA]</scope>
</reference>
<dbReference type="GO" id="GO:0005829">
    <property type="term" value="C:cytosol"/>
    <property type="evidence" value="ECO:0007669"/>
    <property type="project" value="TreeGrafter"/>
</dbReference>
<dbReference type="Gene3D" id="3.40.50.720">
    <property type="entry name" value="NAD(P)-binding Rossmann-like Domain"/>
    <property type="match status" value="1"/>
</dbReference>
<comment type="function">
    <text evidence="2">Catalyzes the reduction of dTDP-6-deoxy-L-lyxo-4-hexulose to yield dTDP-L-rhamnose.</text>
</comment>
<keyword evidence="2" id="KW-0521">NADP</keyword>
<dbReference type="EMBL" id="LCRD01000025">
    <property type="protein sequence ID" value="KKW30034.1"/>
    <property type="molecule type" value="Genomic_DNA"/>
</dbReference>
<dbReference type="CDD" id="cd05254">
    <property type="entry name" value="dTDP_HR_like_SDR_e"/>
    <property type="match status" value="1"/>
</dbReference>
<dbReference type="EC" id="1.1.1.133" evidence="2"/>
<evidence type="ECO:0000313" key="4">
    <source>
        <dbReference type="EMBL" id="KKW30034.1"/>
    </source>
</evidence>
<dbReference type="Proteomes" id="UP000034846">
    <property type="component" value="Unassembled WGS sequence"/>
</dbReference>
<evidence type="ECO:0000313" key="5">
    <source>
        <dbReference type="Proteomes" id="UP000034846"/>
    </source>
</evidence>
<dbReference type="GO" id="GO:0008831">
    <property type="term" value="F:dTDP-4-dehydrorhamnose reductase activity"/>
    <property type="evidence" value="ECO:0007669"/>
    <property type="project" value="UniProtKB-EC"/>
</dbReference>
<dbReference type="GO" id="GO:0019305">
    <property type="term" value="P:dTDP-rhamnose biosynthetic process"/>
    <property type="evidence" value="ECO:0007669"/>
    <property type="project" value="UniProtKB-UniPathway"/>
</dbReference>
<dbReference type="SUPFAM" id="SSF51735">
    <property type="entry name" value="NAD(P)-binding Rossmann-fold domains"/>
    <property type="match status" value="1"/>
</dbReference>
<dbReference type="PATRIC" id="fig|1618989.3.peg.401"/>
<dbReference type="Pfam" id="PF04321">
    <property type="entry name" value="RmlD_sub_bind"/>
    <property type="match status" value="1"/>
</dbReference>
<feature type="domain" description="RmlD-like substrate binding" evidence="3">
    <location>
        <begin position="1"/>
        <end position="268"/>
    </location>
</feature>
<accession>A0A0G2AC85</accession>
<name>A0A0G2AC85_9BACT</name>
<dbReference type="NCBIfam" id="TIGR01214">
    <property type="entry name" value="rmlD"/>
    <property type="match status" value="1"/>
</dbReference>
<dbReference type="Gene3D" id="3.90.25.10">
    <property type="entry name" value="UDP-galactose 4-epimerase, domain 1"/>
    <property type="match status" value="1"/>
</dbReference>
<proteinExistence type="inferred from homology"/>
<dbReference type="UniPathway" id="UPA00124"/>
<dbReference type="PANTHER" id="PTHR10491:SF4">
    <property type="entry name" value="METHIONINE ADENOSYLTRANSFERASE 2 SUBUNIT BETA"/>
    <property type="match status" value="1"/>
</dbReference>
<dbReference type="PANTHER" id="PTHR10491">
    <property type="entry name" value="DTDP-4-DEHYDRORHAMNOSE REDUCTASE"/>
    <property type="match status" value="1"/>
</dbReference>
<comment type="similarity">
    <text evidence="1 2">Belongs to the dTDP-4-dehydrorhamnose reductase family.</text>
</comment>
<sequence length="282" mass="30815">MKALITGANGMLGQELRRIFSDEGYEVVATDRETLDITDRDQVLAFVRECRPDVVINAAAYNLVDKVEEANIYPIAYAINALGPKNLAEAAKAIGVPFVHFSTDYVFAGNKLEGYAEDDATSPLSKYGQTKAEGERFVQEVGGTFYICRLSKLFGRPGLGEGSKVSFVELMLRLAKEKPELSIVDDEVGCPTYAPDLACATFELVTKPYPPGVYHLVNSGEPVTWYAFAQEIFALAGVATPRKPVPSSAFPRAAQLPKAAALLNTKFLPLRSRKEALEHFLT</sequence>
<dbReference type="InterPro" id="IPR029903">
    <property type="entry name" value="RmlD-like-bd"/>
</dbReference>
<keyword evidence="2" id="KW-0560">Oxidoreductase</keyword>
<gene>
    <name evidence="4" type="ORF">UY72_C0025G0010</name>
</gene>
<comment type="pathway">
    <text evidence="2">Carbohydrate biosynthesis; dTDP-L-rhamnose biosynthesis.</text>
</comment>
<dbReference type="InterPro" id="IPR036291">
    <property type="entry name" value="NAD(P)-bd_dom_sf"/>
</dbReference>
<evidence type="ECO:0000256" key="2">
    <source>
        <dbReference type="RuleBase" id="RU364082"/>
    </source>
</evidence>
<protein>
    <recommendedName>
        <fullName evidence="2">dTDP-4-dehydrorhamnose reductase</fullName>
        <ecNumber evidence="2">1.1.1.133</ecNumber>
    </recommendedName>
</protein>
<organism evidence="4 5">
    <name type="scientific">Candidatus Uhrbacteria bacterium GW2011_GWD2_52_7</name>
    <dbReference type="NCBI Taxonomy" id="1618989"/>
    <lineage>
        <taxon>Bacteria</taxon>
        <taxon>Candidatus Uhriibacteriota</taxon>
    </lineage>
</organism>
<evidence type="ECO:0000256" key="1">
    <source>
        <dbReference type="ARBA" id="ARBA00010944"/>
    </source>
</evidence>
<comment type="caution">
    <text evidence="4">The sequence shown here is derived from an EMBL/GenBank/DDBJ whole genome shotgun (WGS) entry which is preliminary data.</text>
</comment>
<dbReference type="InterPro" id="IPR005913">
    <property type="entry name" value="dTDP_dehydrorham_reduct"/>
</dbReference>
<dbReference type="AlphaFoldDB" id="A0A0G2AC85"/>